<organism evidence="1">
    <name type="scientific">Tupanvirus soda lake</name>
    <dbReference type="NCBI Taxonomy" id="2126985"/>
    <lineage>
        <taxon>Viruses</taxon>
        <taxon>Varidnaviria</taxon>
        <taxon>Bamfordvirae</taxon>
        <taxon>Nucleocytoviricota</taxon>
        <taxon>Megaviricetes</taxon>
        <taxon>Imitervirales</taxon>
        <taxon>Mimiviridae</taxon>
        <taxon>Megamimivirinae</taxon>
        <taxon>Tupanvirus</taxon>
        <taxon>Tupanvirus salinum</taxon>
    </lineage>
</organism>
<dbReference type="RefSeq" id="YP_010781713.1">
    <property type="nucleotide sequence ID" value="NC_075039.1"/>
</dbReference>
<proteinExistence type="predicted"/>
<name>A0A6N1NLV3_9VIRU</name>
<reference evidence="1" key="1">
    <citation type="submission" date="2017-01" db="EMBL/GenBank/DDBJ databases">
        <authorList>
            <person name="Assis F.L."/>
            <person name="Abrahao J.S."/>
            <person name="Silva L."/>
            <person name="Khalil J.B."/>
            <person name="Rodrigues R."/>
            <person name="Silva L.S."/>
            <person name="Arantes T."/>
            <person name="Boratto P."/>
            <person name="Andrade M."/>
            <person name="Kroon E.G."/>
            <person name="Ribeiro B."/>
            <person name="Bergier I."/>
            <person name="Seligmann H."/>
            <person name="Ghigo E."/>
            <person name="Colson P."/>
            <person name="Levasseur A."/>
            <person name="Raoult D."/>
            <person name="Scola B.L."/>
        </authorList>
    </citation>
    <scope>NUCLEOTIDE SEQUENCE</scope>
    <source>
        <strain evidence="1">Soda lake</strain>
    </source>
</reference>
<dbReference type="KEGG" id="vg:80518477"/>
<dbReference type="EMBL" id="KY523104">
    <property type="protein sequence ID" value="QKU35060.1"/>
    <property type="molecule type" value="Genomic_DNA"/>
</dbReference>
<protein>
    <submittedName>
        <fullName evidence="1">Putative orfan</fullName>
    </submittedName>
</protein>
<accession>A0A6N1NLV3</accession>
<reference evidence="1" key="2">
    <citation type="journal article" date="2018" name="Nat. Commun.">
        <title>Tailed giant Tupanvirus possesses the most complete translational apparatus of the known virosphere.</title>
        <authorList>
            <person name="Abrahao J."/>
            <person name="Silva L."/>
            <person name="Silva L.S."/>
            <person name="Khalil J.Y.B."/>
            <person name="Rodrigues R."/>
            <person name="Arantes T."/>
            <person name="Assis F."/>
            <person name="Boratto P."/>
            <person name="Andrade M."/>
            <person name="Kroon E.G."/>
            <person name="Ribeiro B."/>
            <person name="Bergier I."/>
            <person name="Seligmann H."/>
            <person name="Ghigo E."/>
            <person name="Colson P."/>
            <person name="Levasseur A."/>
            <person name="Kroemer G."/>
            <person name="Raoult D."/>
            <person name="La Scola B."/>
        </authorList>
    </citation>
    <scope>NUCLEOTIDE SEQUENCE [LARGE SCALE GENOMIC DNA]</scope>
    <source>
        <strain evidence="1">Soda lake</strain>
    </source>
</reference>
<evidence type="ECO:0000313" key="1">
    <source>
        <dbReference type="EMBL" id="QKU35060.1"/>
    </source>
</evidence>
<sequence>MDKTNITNLTNIVRSYAKTNALFGDFCNSHMQCLATLLNNCDIYDSDSANRYKNRKFISFLLWSCNEYCRMILNKQLWLCPIDRMLEELSKIKCVDKNTLLIYSIIKFIGQYTNDKYIYDKCCLLMESIQDIFPEYVMTPAQIRHLFAFNPHFISTEHPLPPKINGSNRLVQFYSCAIKDSGFYIDYSKIYSKKRHIFSKNQLVMKKDEATCLYYLDSLYYVTKNKQLTMNNLYETKCKKIDSNYFIHNIIIKLMEYFDHHYVLESYVENINSVIVNEYSIEISIDDNVNNKLLLLSLNTNDNHEEIMCIINEALTVNDVYANKNGYYEKFRTTIFKKMYENNIVKPFDIYTNYALCYAINNEILWMQDFLKQKIEYHGNKLFEESD</sequence>
<dbReference type="GeneID" id="80518477"/>